<feature type="region of interest" description="Disordered" evidence="2">
    <location>
        <begin position="454"/>
        <end position="484"/>
    </location>
</feature>
<dbReference type="Pfam" id="PF13399">
    <property type="entry name" value="LytR_C"/>
    <property type="match status" value="1"/>
</dbReference>
<evidence type="ECO:0000259" key="3">
    <source>
        <dbReference type="Pfam" id="PF03816"/>
    </source>
</evidence>
<comment type="caution">
    <text evidence="5">The sequence shown here is derived from an EMBL/GenBank/DDBJ whole genome shotgun (WGS) entry which is preliminary data.</text>
</comment>
<feature type="domain" description="LytR/CpsA/Psr regulator C-terminal" evidence="4">
    <location>
        <begin position="368"/>
        <end position="452"/>
    </location>
</feature>
<dbReference type="PANTHER" id="PTHR33392">
    <property type="entry name" value="POLYISOPRENYL-TEICHOIC ACID--PEPTIDOGLYCAN TEICHOIC ACID TRANSFERASE TAGU"/>
    <property type="match status" value="1"/>
</dbReference>
<dbReference type="EMBL" id="JAGINW010000001">
    <property type="protein sequence ID" value="MBP2326233.1"/>
    <property type="molecule type" value="Genomic_DNA"/>
</dbReference>
<comment type="similarity">
    <text evidence="1">Belongs to the LytR/CpsA/Psr (LCP) family.</text>
</comment>
<protein>
    <submittedName>
        <fullName evidence="5">LCP family protein required for cell wall assembly</fullName>
    </submittedName>
</protein>
<dbReference type="RefSeq" id="WP_209643319.1">
    <property type="nucleotide sequence ID" value="NZ_JAGINW010000001.1"/>
</dbReference>
<dbReference type="InterPro" id="IPR004474">
    <property type="entry name" value="LytR_CpsA_psr"/>
</dbReference>
<dbReference type="Proteomes" id="UP001519332">
    <property type="component" value="Unassembled WGS sequence"/>
</dbReference>
<evidence type="ECO:0000313" key="5">
    <source>
        <dbReference type="EMBL" id="MBP2326233.1"/>
    </source>
</evidence>
<dbReference type="Pfam" id="PF03816">
    <property type="entry name" value="LytR_cpsA_psr"/>
    <property type="match status" value="1"/>
</dbReference>
<gene>
    <name evidence="5" type="ORF">JOF56_006618</name>
</gene>
<evidence type="ECO:0000256" key="2">
    <source>
        <dbReference type="SAM" id="MobiDB-lite"/>
    </source>
</evidence>
<organism evidence="5 6">
    <name type="scientific">Kibdelosporangium banguiense</name>
    <dbReference type="NCBI Taxonomy" id="1365924"/>
    <lineage>
        <taxon>Bacteria</taxon>
        <taxon>Bacillati</taxon>
        <taxon>Actinomycetota</taxon>
        <taxon>Actinomycetes</taxon>
        <taxon>Pseudonocardiales</taxon>
        <taxon>Pseudonocardiaceae</taxon>
        <taxon>Kibdelosporangium</taxon>
    </lineage>
</organism>
<proteinExistence type="inferred from homology"/>
<evidence type="ECO:0000256" key="1">
    <source>
        <dbReference type="ARBA" id="ARBA00006068"/>
    </source>
</evidence>
<accession>A0ABS4TPA0</accession>
<reference evidence="5 6" key="1">
    <citation type="submission" date="2021-03" db="EMBL/GenBank/DDBJ databases">
        <title>Sequencing the genomes of 1000 actinobacteria strains.</title>
        <authorList>
            <person name="Klenk H.-P."/>
        </authorList>
    </citation>
    <scope>NUCLEOTIDE SEQUENCE [LARGE SCALE GENOMIC DNA]</scope>
    <source>
        <strain evidence="5 6">DSM 46670</strain>
    </source>
</reference>
<dbReference type="NCBIfam" id="TIGR00350">
    <property type="entry name" value="lytR_cpsA_psr"/>
    <property type="match status" value="1"/>
</dbReference>
<evidence type="ECO:0000259" key="4">
    <source>
        <dbReference type="Pfam" id="PF13399"/>
    </source>
</evidence>
<dbReference type="Gene3D" id="3.30.70.2390">
    <property type="match status" value="1"/>
</dbReference>
<dbReference type="PANTHER" id="PTHR33392:SF6">
    <property type="entry name" value="POLYISOPRENYL-TEICHOIC ACID--PEPTIDOGLYCAN TEICHOIC ACID TRANSFERASE TAGU"/>
    <property type="match status" value="1"/>
</dbReference>
<dbReference type="InterPro" id="IPR050922">
    <property type="entry name" value="LytR/CpsA/Psr_CW_biosynth"/>
</dbReference>
<keyword evidence="6" id="KW-1185">Reference proteome</keyword>
<feature type="compositionally biased region" description="Polar residues" evidence="2">
    <location>
        <begin position="470"/>
        <end position="484"/>
    </location>
</feature>
<sequence length="484" mass="50737">MPVARRRGRAGWIAGRLLIGVLALATLAATGVGWATYTDVVQGTVTANVLDKDAGGPKPVDGATDILLVGIDSRVDAQGNPLPEELLAKLNAGVAEGEINTDTLILLRVPNDGTKGIGISIPRDSYVDIPGGFGKHKINSAYGRAKRSAMDRLRKEGVTGGAELEVRSNQEGGQTLVRTIQQLTGSTIDHFAQVNLLGFADITEAVGGIEVCLLKPVNDRLSGARFPEGVQMVSGASALAFVRQRHDLPRGDLDRIVRQQVFLKGMAAKALSAGMLTDQSKLDPLLASLKKSIVLDQGWNLVDFARQAQGLAAGVEFQTIPTGSPALRTPSDGLAVEVTPSAVQKFVKALLNPGETPTSPAPVDNSAITVDVRNANGTAGVAGRVATTLTDKGFTVGQTTSVAARATSVARYPEGEKENAEKVVAALGVSVTLEQDTNMKSGRVAVLLGKDFKEEEEQEAPDRLLASPLPRQQPTSPNGTPCVN</sequence>
<dbReference type="Gene3D" id="3.40.630.190">
    <property type="entry name" value="LCP protein"/>
    <property type="match status" value="1"/>
</dbReference>
<dbReference type="InterPro" id="IPR027381">
    <property type="entry name" value="LytR/CpsA/Psr_C"/>
</dbReference>
<feature type="domain" description="Cell envelope-related transcriptional attenuator" evidence="3">
    <location>
        <begin position="100"/>
        <end position="270"/>
    </location>
</feature>
<name>A0ABS4TPA0_9PSEU</name>
<evidence type="ECO:0000313" key="6">
    <source>
        <dbReference type="Proteomes" id="UP001519332"/>
    </source>
</evidence>